<name>A0A0B7FKG4_THACB</name>
<evidence type="ECO:0000313" key="1">
    <source>
        <dbReference type="EMBL" id="CEL56637.1"/>
    </source>
</evidence>
<organism evidence="1 2">
    <name type="scientific">Thanatephorus cucumeris (strain AG1-IB / isolate 7/3/14)</name>
    <name type="common">Lettuce bottom rot fungus</name>
    <name type="synonym">Rhizoctonia solani</name>
    <dbReference type="NCBI Taxonomy" id="1108050"/>
    <lineage>
        <taxon>Eukaryota</taxon>
        <taxon>Fungi</taxon>
        <taxon>Dikarya</taxon>
        <taxon>Basidiomycota</taxon>
        <taxon>Agaricomycotina</taxon>
        <taxon>Agaricomycetes</taxon>
        <taxon>Cantharellales</taxon>
        <taxon>Ceratobasidiaceae</taxon>
        <taxon>Rhizoctonia</taxon>
        <taxon>Rhizoctonia solani AG-1</taxon>
    </lineage>
</organism>
<proteinExistence type="predicted"/>
<gene>
    <name evidence="1" type="ORF">RSOLAG1IB_07963</name>
</gene>
<dbReference type="Proteomes" id="UP000059188">
    <property type="component" value="Unassembled WGS sequence"/>
</dbReference>
<keyword evidence="2" id="KW-1185">Reference proteome</keyword>
<accession>A0A0B7FKG4</accession>
<sequence>MLGIKWLEQENLDIDWSQCTLTFPVPTPEIDNIAQEEEADANPLEGIPPQYHPFAKVFGKEEFNKLPPHQFYDIKIELTEEGLLNSPFVVDTTHTRDLNPIFSILNGLNSFSFSVT</sequence>
<evidence type="ECO:0000313" key="2">
    <source>
        <dbReference type="Proteomes" id="UP000059188"/>
    </source>
</evidence>
<protein>
    <submittedName>
        <fullName evidence="1">Uncharacterized protein</fullName>
    </submittedName>
</protein>
<dbReference type="AlphaFoldDB" id="A0A0B7FKG4"/>
<reference evidence="1 2" key="1">
    <citation type="submission" date="2014-11" db="EMBL/GenBank/DDBJ databases">
        <authorList>
            <person name="Wibberg Daniel"/>
        </authorList>
    </citation>
    <scope>NUCLEOTIDE SEQUENCE [LARGE SCALE GENOMIC DNA]</scope>
    <source>
        <strain evidence="1">Rhizoctonia solani AG1-IB 7/3/14</strain>
    </source>
</reference>
<dbReference type="STRING" id="1108050.A0A0B7FKG4"/>
<dbReference type="EMBL" id="LN679123">
    <property type="protein sequence ID" value="CEL56637.1"/>
    <property type="molecule type" value="Genomic_DNA"/>
</dbReference>